<dbReference type="PANTHER" id="PTHR21237">
    <property type="entry name" value="GRPE PROTEIN"/>
    <property type="match status" value="1"/>
</dbReference>
<keyword evidence="2 3" id="KW-0143">Chaperone</keyword>
<dbReference type="STRING" id="6211.A0A068YGG8"/>
<evidence type="ECO:0000313" key="6">
    <source>
        <dbReference type="EMBL" id="CDS41323.1"/>
    </source>
</evidence>
<feature type="compositionally biased region" description="Basic and acidic residues" evidence="5">
    <location>
        <begin position="1"/>
        <end position="14"/>
    </location>
</feature>
<dbReference type="HAMAP" id="MF_01151">
    <property type="entry name" value="GrpE"/>
    <property type="match status" value="1"/>
</dbReference>
<proteinExistence type="inferred from homology"/>
<dbReference type="PANTHER" id="PTHR21237:SF23">
    <property type="entry name" value="GRPE PROTEIN HOMOLOG, MITOCHONDRIAL"/>
    <property type="match status" value="1"/>
</dbReference>
<evidence type="ECO:0000256" key="3">
    <source>
        <dbReference type="RuleBase" id="RU000640"/>
    </source>
</evidence>
<comment type="function">
    <text evidence="3">Essential component of the PAM complex, a complex required for the translocation of transit peptide-containing proteins from the inner membrane into the mitochondrial matrix in an ATP-dependent manner.</text>
</comment>
<gene>
    <name evidence="6" type="ORF">EmuJ_000896100</name>
</gene>
<dbReference type="Proteomes" id="UP000017246">
    <property type="component" value="Unassembled WGS sequence"/>
</dbReference>
<keyword evidence="3" id="KW-0496">Mitochondrion</keyword>
<feature type="compositionally biased region" description="Polar residues" evidence="5">
    <location>
        <begin position="16"/>
        <end position="26"/>
    </location>
</feature>
<dbReference type="Gene3D" id="3.90.20.20">
    <property type="match status" value="1"/>
</dbReference>
<evidence type="ECO:0000313" key="7">
    <source>
        <dbReference type="Proteomes" id="UP000017246"/>
    </source>
</evidence>
<comment type="subcellular location">
    <subcellularLocation>
        <location evidence="3">Mitochondrion matrix</location>
    </subcellularLocation>
</comment>
<evidence type="ECO:0000256" key="1">
    <source>
        <dbReference type="ARBA" id="ARBA00009054"/>
    </source>
</evidence>
<dbReference type="GO" id="GO:0051087">
    <property type="term" value="F:protein-folding chaperone binding"/>
    <property type="evidence" value="ECO:0007669"/>
    <property type="project" value="InterPro"/>
</dbReference>
<dbReference type="GO" id="GO:0051082">
    <property type="term" value="F:unfolded protein binding"/>
    <property type="evidence" value="ECO:0007669"/>
    <property type="project" value="TreeGrafter"/>
</dbReference>
<reference evidence="6" key="1">
    <citation type="journal article" date="2013" name="Nature">
        <title>The genomes of four tapeworm species reveal adaptations to parasitism.</title>
        <authorList>
            <person name="Tsai I.J."/>
            <person name="Zarowiecki M."/>
            <person name="Holroyd N."/>
            <person name="Garciarrubio A."/>
            <person name="Sanchez-Flores A."/>
            <person name="Brooks K.L."/>
            <person name="Tracey A."/>
            <person name="Bobes R.J."/>
            <person name="Fragoso G."/>
            <person name="Sciutto E."/>
            <person name="Aslett M."/>
            <person name="Beasley H."/>
            <person name="Bennett H.M."/>
            <person name="Cai J."/>
            <person name="Camicia F."/>
            <person name="Clark R."/>
            <person name="Cucher M."/>
            <person name="De Silva N."/>
            <person name="Day T.A."/>
            <person name="Deplazes P."/>
            <person name="Estrada K."/>
            <person name="Fernandez C."/>
            <person name="Holland P.W."/>
            <person name="Hou J."/>
            <person name="Hu S."/>
            <person name="Huckvale T."/>
            <person name="Hung S.S."/>
            <person name="Kamenetzky L."/>
            <person name="Keane J.A."/>
            <person name="Kiss F."/>
            <person name="Koziol U."/>
            <person name="Lambert O."/>
            <person name="Liu K."/>
            <person name="Luo X."/>
            <person name="Luo Y."/>
            <person name="Macchiaroli N."/>
            <person name="Nichol S."/>
            <person name="Paps J."/>
            <person name="Parkinson J."/>
            <person name="Pouchkina-Stantcheva N."/>
            <person name="Riddiford N."/>
            <person name="Rosenzvit M."/>
            <person name="Salinas G."/>
            <person name="Wasmuth J.D."/>
            <person name="Zamanian M."/>
            <person name="Zheng Y."/>
            <person name="Cai X."/>
            <person name="Soberon X."/>
            <person name="Olson P.D."/>
            <person name="Laclette J.P."/>
            <person name="Brehm K."/>
            <person name="Berriman M."/>
            <person name="Garciarrubio A."/>
            <person name="Bobes R.J."/>
            <person name="Fragoso G."/>
            <person name="Sanchez-Flores A."/>
            <person name="Estrada K."/>
            <person name="Cevallos M.A."/>
            <person name="Morett E."/>
            <person name="Gonzalez V."/>
            <person name="Portillo T."/>
            <person name="Ochoa-Leyva A."/>
            <person name="Jose M.V."/>
            <person name="Sciutto E."/>
            <person name="Landa A."/>
            <person name="Jimenez L."/>
            <person name="Valdes V."/>
            <person name="Carrero J.C."/>
            <person name="Larralde C."/>
            <person name="Morales-Montor J."/>
            <person name="Limon-Lason J."/>
            <person name="Soberon X."/>
            <person name="Laclette J.P."/>
        </authorList>
    </citation>
    <scope>NUCLEOTIDE SEQUENCE [LARGE SCALE GENOMIC DNA]</scope>
</reference>
<protein>
    <recommendedName>
        <fullName evidence="3">GrpE protein homolog</fullName>
    </recommendedName>
</protein>
<dbReference type="InterPro" id="IPR013805">
    <property type="entry name" value="GrpE_CC"/>
</dbReference>
<dbReference type="GO" id="GO:0030150">
    <property type="term" value="P:protein import into mitochondrial matrix"/>
    <property type="evidence" value="ECO:0007669"/>
    <property type="project" value="TreeGrafter"/>
</dbReference>
<sequence>MSMEADNKSQKLPEESATTSPLPTSNELEDAMAKGAKLLQERNDFEDKYKRALAEAENVRKRMLRLVEDAKLFGIQSFCKDLLEVADVLEKATESAPEDQLKEGVNPHFRHLFEGLKMTDAQLLKVFSKHSLHKIVPAIGDTFNPNIHEAVFTIPVTGENKPNTIAVIQKVGYSLHDRTLRPAYVGVFTA</sequence>
<dbReference type="GO" id="GO:0042803">
    <property type="term" value="F:protein homodimerization activity"/>
    <property type="evidence" value="ECO:0007669"/>
    <property type="project" value="InterPro"/>
</dbReference>
<dbReference type="GO" id="GO:0001405">
    <property type="term" value="C:PAM complex, Tim23 associated import motor"/>
    <property type="evidence" value="ECO:0007669"/>
    <property type="project" value="TreeGrafter"/>
</dbReference>
<name>A0A068YGG8_ECHMU</name>
<dbReference type="PRINTS" id="PR00773">
    <property type="entry name" value="GRPEPROTEIN"/>
</dbReference>
<dbReference type="PROSITE" id="PS01071">
    <property type="entry name" value="GRPE"/>
    <property type="match status" value="1"/>
</dbReference>
<dbReference type="InterPro" id="IPR000740">
    <property type="entry name" value="GrpE"/>
</dbReference>
<dbReference type="OrthoDB" id="201635at2759"/>
<dbReference type="EMBL" id="LN902841">
    <property type="protein sequence ID" value="CDS41323.1"/>
    <property type="molecule type" value="Genomic_DNA"/>
</dbReference>
<feature type="region of interest" description="Disordered" evidence="5">
    <location>
        <begin position="1"/>
        <end position="35"/>
    </location>
</feature>
<accession>A0A068YGG8</accession>
<dbReference type="OMA" id="NEHHAMF"/>
<dbReference type="eggNOG" id="KOG3003">
    <property type="taxonomic scope" value="Eukaryota"/>
</dbReference>
<dbReference type="InterPro" id="IPR009012">
    <property type="entry name" value="GrpE_head"/>
</dbReference>
<dbReference type="Gene3D" id="2.30.22.10">
    <property type="entry name" value="Head domain of nucleotide exchange factor GrpE"/>
    <property type="match status" value="1"/>
</dbReference>
<dbReference type="SUPFAM" id="SSF51064">
    <property type="entry name" value="Head domain of nucleotide exchange factor GrpE"/>
    <property type="match status" value="1"/>
</dbReference>
<organism evidence="6 7">
    <name type="scientific">Echinococcus multilocularis</name>
    <name type="common">Fox tapeworm</name>
    <dbReference type="NCBI Taxonomy" id="6211"/>
    <lineage>
        <taxon>Eukaryota</taxon>
        <taxon>Metazoa</taxon>
        <taxon>Spiralia</taxon>
        <taxon>Lophotrochozoa</taxon>
        <taxon>Platyhelminthes</taxon>
        <taxon>Cestoda</taxon>
        <taxon>Eucestoda</taxon>
        <taxon>Cyclophyllidea</taxon>
        <taxon>Taeniidae</taxon>
        <taxon>Echinococcus</taxon>
    </lineage>
</organism>
<dbReference type="GO" id="GO:0006457">
    <property type="term" value="P:protein folding"/>
    <property type="evidence" value="ECO:0007669"/>
    <property type="project" value="InterPro"/>
</dbReference>
<evidence type="ECO:0000256" key="2">
    <source>
        <dbReference type="ARBA" id="ARBA00023186"/>
    </source>
</evidence>
<dbReference type="FunFam" id="3.90.20.20:FF:000003">
    <property type="entry name" value="GrpE protein homolog"/>
    <property type="match status" value="1"/>
</dbReference>
<dbReference type="SUPFAM" id="SSF58014">
    <property type="entry name" value="Coiled-coil domain of nucleotide exchange factor GrpE"/>
    <property type="match status" value="1"/>
</dbReference>
<dbReference type="CDD" id="cd00446">
    <property type="entry name" value="GrpE"/>
    <property type="match status" value="1"/>
</dbReference>
<dbReference type="AlphaFoldDB" id="A0A068YGG8"/>
<evidence type="ECO:0000256" key="5">
    <source>
        <dbReference type="SAM" id="MobiDB-lite"/>
    </source>
</evidence>
<keyword evidence="7" id="KW-1185">Reference proteome</keyword>
<dbReference type="Pfam" id="PF01025">
    <property type="entry name" value="GrpE"/>
    <property type="match status" value="1"/>
</dbReference>
<reference evidence="6" key="2">
    <citation type="submission" date="2015-11" db="EMBL/GenBank/DDBJ databases">
        <authorList>
            <person name="Zhang Y."/>
            <person name="Guo Z."/>
        </authorList>
    </citation>
    <scope>NUCLEOTIDE SEQUENCE</scope>
</reference>
<dbReference type="GO" id="GO:0000774">
    <property type="term" value="F:adenyl-nucleotide exchange factor activity"/>
    <property type="evidence" value="ECO:0007669"/>
    <property type="project" value="InterPro"/>
</dbReference>
<comment type="similarity">
    <text evidence="1 4">Belongs to the GrpE family.</text>
</comment>
<evidence type="ECO:0000256" key="4">
    <source>
        <dbReference type="RuleBase" id="RU004478"/>
    </source>
</evidence>